<keyword evidence="8" id="KW-0456">Lyase</keyword>
<dbReference type="AlphaFoldDB" id="A0A0H3J7Y8"/>
<evidence type="ECO:0000256" key="3">
    <source>
        <dbReference type="ARBA" id="ARBA00023002"/>
    </source>
</evidence>
<evidence type="ECO:0000313" key="11">
    <source>
        <dbReference type="Proteomes" id="UP000030905"/>
    </source>
</evidence>
<evidence type="ECO:0000256" key="2">
    <source>
        <dbReference type="ARBA" id="ARBA00012400"/>
    </source>
</evidence>
<dbReference type="KEGG" id="cpat:CLPA_c35340"/>
<dbReference type="RefSeq" id="WP_003445820.1">
    <property type="nucleotide sequence ID" value="NZ_ANZB01000008.1"/>
</dbReference>
<dbReference type="PATRIC" id="fig|1262449.3.peg.2524"/>
<dbReference type="InterPro" id="IPR028161">
    <property type="entry name" value="Met8-like"/>
</dbReference>
<dbReference type="GO" id="GO:0019354">
    <property type="term" value="P:siroheme biosynthetic process"/>
    <property type="evidence" value="ECO:0007669"/>
    <property type="project" value="UniProtKB-UniPathway"/>
</dbReference>
<evidence type="ECO:0000313" key="10">
    <source>
        <dbReference type="Proteomes" id="UP000028042"/>
    </source>
</evidence>
<dbReference type="KEGG" id="cpae:CPAST_c35340"/>
<evidence type="ECO:0000256" key="6">
    <source>
        <dbReference type="ARBA" id="ARBA00047561"/>
    </source>
</evidence>
<organism evidence="8 11">
    <name type="scientific">Clostridium pasteurianum DSM 525 = ATCC 6013</name>
    <dbReference type="NCBI Taxonomy" id="1262449"/>
    <lineage>
        <taxon>Bacteria</taxon>
        <taxon>Bacillati</taxon>
        <taxon>Bacillota</taxon>
        <taxon>Clostridia</taxon>
        <taxon>Eubacteriales</taxon>
        <taxon>Clostridiaceae</taxon>
        <taxon>Clostridium</taxon>
    </lineage>
</organism>
<comment type="pathway">
    <text evidence="1">Porphyrin-containing compound metabolism; siroheme biosynthesis; sirohydrochlorin from precorrin-2: step 1/1.</text>
</comment>
<proteinExistence type="predicted"/>
<keyword evidence="11" id="KW-1185">Reference proteome</keyword>
<dbReference type="Proteomes" id="UP000030905">
    <property type="component" value="Chromosome"/>
</dbReference>
<dbReference type="Pfam" id="PF14824">
    <property type="entry name" value="Sirohm_synth_M"/>
    <property type="match status" value="1"/>
</dbReference>
<dbReference type="SUPFAM" id="SSF51735">
    <property type="entry name" value="NAD(P)-binding Rossmann-fold domains"/>
    <property type="match status" value="1"/>
</dbReference>
<dbReference type="InterPro" id="IPR028281">
    <property type="entry name" value="Sirohaem_synthase_central"/>
</dbReference>
<evidence type="ECO:0000259" key="7">
    <source>
        <dbReference type="Pfam" id="PF14824"/>
    </source>
</evidence>
<sequence>MNQYYPIMLNIKNRKCGVVGGGKVAHRKILSLLECGAEVIVVSREIIQDIEILVQKNKIQYIEDNYNFKYISDLYLVYAATDEYYTNVEIYNQCSKNNILVNVVDEPEVCNFIVPSKVKRGDLTIAISTNGKSPMLARKIREDLEKVYDDRYEIFLGIMGNVRKEAFNIIKDSKRRSDFYRHIIYSDFIIRLSYDNRDLIEQEIMSILMSYR</sequence>
<name>A0A0H3J7Y8_CLOPA</name>
<accession>A0A0H3J7Y8</accession>
<keyword evidence="5" id="KW-0627">Porphyrin biosynthesis</keyword>
<feature type="domain" description="Siroheme synthase central" evidence="7">
    <location>
        <begin position="120"/>
        <end position="146"/>
    </location>
</feature>
<dbReference type="eggNOG" id="COG1648">
    <property type="taxonomic scope" value="Bacteria"/>
</dbReference>
<dbReference type="Gene3D" id="1.10.8.610">
    <property type="entry name" value="SirC, precorrin-2 dehydrogenase, C-terminal helical domain-like"/>
    <property type="match status" value="1"/>
</dbReference>
<gene>
    <name evidence="8" type="primary">cysG</name>
    <name evidence="8" type="ORF">CLPA_c35340</name>
    <name evidence="9" type="ORF">CP6013_03651</name>
</gene>
<evidence type="ECO:0000256" key="4">
    <source>
        <dbReference type="ARBA" id="ARBA00023027"/>
    </source>
</evidence>
<comment type="catalytic activity">
    <reaction evidence="6">
        <text>precorrin-2 + NAD(+) = sirohydrochlorin + NADH + 2 H(+)</text>
        <dbReference type="Rhea" id="RHEA:15613"/>
        <dbReference type="ChEBI" id="CHEBI:15378"/>
        <dbReference type="ChEBI" id="CHEBI:57540"/>
        <dbReference type="ChEBI" id="CHEBI:57945"/>
        <dbReference type="ChEBI" id="CHEBI:58351"/>
        <dbReference type="ChEBI" id="CHEBI:58827"/>
        <dbReference type="EC" id="1.3.1.76"/>
    </reaction>
</comment>
<reference evidence="9" key="2">
    <citation type="submission" date="2015-10" db="EMBL/GenBank/DDBJ databases">
        <title>Improved Draft Genome Sequence of Clostridium pasteurianum Strain ATCC 6013 (DSM 525) Using a Hybrid Next-Generation Sequencing Approach.</title>
        <authorList>
            <person name="Pyne M.E."/>
            <person name="Utturkar S.M."/>
            <person name="Brown S.D."/>
            <person name="Moo-Young M."/>
            <person name="Chung D.A."/>
            <person name="Chou P.C."/>
        </authorList>
    </citation>
    <scope>NUCLEOTIDE SEQUENCE</scope>
    <source>
        <strain evidence="9">ATCC 6013</strain>
    </source>
</reference>
<dbReference type="NCBIfam" id="TIGR01470">
    <property type="entry name" value="cysG_Nterm"/>
    <property type="match status" value="1"/>
</dbReference>
<dbReference type="GeneID" id="93075630"/>
<evidence type="ECO:0000256" key="1">
    <source>
        <dbReference type="ARBA" id="ARBA00005010"/>
    </source>
</evidence>
<dbReference type="Pfam" id="PF13241">
    <property type="entry name" value="NAD_binding_7"/>
    <property type="match status" value="1"/>
</dbReference>
<dbReference type="GO" id="GO:0004325">
    <property type="term" value="F:ferrochelatase activity"/>
    <property type="evidence" value="ECO:0007669"/>
    <property type="project" value="InterPro"/>
</dbReference>
<reference evidence="8 11" key="1">
    <citation type="journal article" date="2015" name="Genome Announc.">
        <title>Complete Genome Sequence of the Nitrogen-Fixing and Solvent-Producing Clostridium pasteurianum DSM 525.</title>
        <authorList>
            <person name="Poehlein A."/>
            <person name="Grosse-Honebrink A."/>
            <person name="Zhang Y."/>
            <person name="Minton N.P."/>
            <person name="Daniel R."/>
        </authorList>
    </citation>
    <scope>NUCLEOTIDE SEQUENCE [LARGE SCALE GENOMIC DNA]</scope>
    <source>
        <strain evidence="8">DSM 525</strain>
        <strain evidence="11">DSM 525 / ATCC 6013</strain>
    </source>
</reference>
<dbReference type="InterPro" id="IPR042518">
    <property type="entry name" value="SirC_C"/>
</dbReference>
<dbReference type="InterPro" id="IPR006367">
    <property type="entry name" value="Sirohaem_synthase_N"/>
</dbReference>
<protein>
    <recommendedName>
        <fullName evidence="2">precorrin-2 dehydrogenase</fullName>
        <ecNumber evidence="2">1.3.1.76</ecNumber>
    </recommendedName>
</protein>
<dbReference type="SUPFAM" id="SSF75615">
    <property type="entry name" value="Siroheme synthase middle domains-like"/>
    <property type="match status" value="1"/>
</dbReference>
<dbReference type="Gene3D" id="3.40.50.720">
    <property type="entry name" value="NAD(P)-binding Rossmann-like Domain"/>
    <property type="match status" value="1"/>
</dbReference>
<dbReference type="GO" id="GO:0043115">
    <property type="term" value="F:precorrin-2 dehydrogenase activity"/>
    <property type="evidence" value="ECO:0007669"/>
    <property type="project" value="UniProtKB-EC"/>
</dbReference>
<dbReference type="PANTHER" id="PTHR35330">
    <property type="entry name" value="SIROHEME BIOSYNTHESIS PROTEIN MET8"/>
    <property type="match status" value="1"/>
</dbReference>
<dbReference type="UniPathway" id="UPA00262">
    <property type="reaction ID" value="UER00222"/>
</dbReference>
<keyword evidence="4" id="KW-0520">NAD</keyword>
<evidence type="ECO:0000313" key="9">
    <source>
        <dbReference type="EMBL" id="KRU14393.1"/>
    </source>
</evidence>
<dbReference type="Proteomes" id="UP000028042">
    <property type="component" value="Unassembled WGS sequence"/>
</dbReference>
<evidence type="ECO:0000313" key="8">
    <source>
        <dbReference type="EMBL" id="AJA53582.1"/>
    </source>
</evidence>
<dbReference type="EMBL" id="CP009268">
    <property type="protein sequence ID" value="AJA53582.1"/>
    <property type="molecule type" value="Genomic_DNA"/>
</dbReference>
<reference evidence="9 10" key="3">
    <citation type="journal article" name="Genome Announc.">
        <title>Improved Draft Genome Sequence of Clostridium pasteurianum Strain ATCC 6013 (DSM 525) Using a Hybrid Next-Generation Sequencing Approach.</title>
        <authorList>
            <person name="Pyne M.E."/>
            <person name="Utturkar S."/>
            <person name="Brown S.D."/>
            <person name="Moo-Young M."/>
            <person name="Chung D.A."/>
            <person name="Chou C.P."/>
        </authorList>
    </citation>
    <scope>NUCLEOTIDE SEQUENCE [LARGE SCALE GENOMIC DNA]</scope>
    <source>
        <strain evidence="9 10">ATCC 6013</strain>
    </source>
</reference>
<dbReference type="InterPro" id="IPR036291">
    <property type="entry name" value="NAD(P)-bd_dom_sf"/>
</dbReference>
<keyword evidence="3 8" id="KW-0560">Oxidoreductase</keyword>
<dbReference type="EC" id="1.3.1.76" evidence="2"/>
<dbReference type="EMBL" id="JPGY02000001">
    <property type="protein sequence ID" value="KRU14393.1"/>
    <property type="molecule type" value="Genomic_DNA"/>
</dbReference>
<dbReference type="PANTHER" id="PTHR35330:SF1">
    <property type="entry name" value="SIROHEME BIOSYNTHESIS PROTEIN MET8"/>
    <property type="match status" value="1"/>
</dbReference>
<evidence type="ECO:0000256" key="5">
    <source>
        <dbReference type="ARBA" id="ARBA00023244"/>
    </source>
</evidence>